<protein>
    <submittedName>
        <fullName evidence="3">Uncharacterized protein LOC101849944 isoform X1</fullName>
    </submittedName>
</protein>
<feature type="compositionally biased region" description="Low complexity" evidence="1">
    <location>
        <begin position="17"/>
        <end position="26"/>
    </location>
</feature>
<dbReference type="Proteomes" id="UP000694888">
    <property type="component" value="Unplaced"/>
</dbReference>
<name>A0ABM1VX18_APLCA</name>
<evidence type="ECO:0000256" key="1">
    <source>
        <dbReference type="SAM" id="MobiDB-lite"/>
    </source>
</evidence>
<feature type="region of interest" description="Disordered" evidence="1">
    <location>
        <begin position="16"/>
        <end position="50"/>
    </location>
</feature>
<dbReference type="GeneID" id="101849944"/>
<accession>A0ABM1VX18</accession>
<dbReference type="RefSeq" id="XP_035826960.1">
    <property type="nucleotide sequence ID" value="XM_035971067.1"/>
</dbReference>
<proteinExistence type="predicted"/>
<reference evidence="3" key="1">
    <citation type="submission" date="2025-08" db="UniProtKB">
        <authorList>
            <consortium name="RefSeq"/>
        </authorList>
    </citation>
    <scope>IDENTIFICATION</scope>
</reference>
<evidence type="ECO:0000313" key="3">
    <source>
        <dbReference type="RefSeq" id="XP_035826960.1"/>
    </source>
</evidence>
<evidence type="ECO:0000313" key="2">
    <source>
        <dbReference type="Proteomes" id="UP000694888"/>
    </source>
</evidence>
<keyword evidence="2" id="KW-1185">Reference proteome</keyword>
<sequence>MAISLNRQELEMLEQGLSLTSSSSSSRDVKQREVPALHQEGTGEAQKDSITPALKVIESARADQISSGTDQERQGTFCPTQQLAPDAVHHLCPTTSPRLIKKTQASASASHLRSPPLLKKLGASSGHVLSTGLVLPPSPKLRSKSESVDAVLSCTKPSSILSASSSPTSPARKYFKYLSSPAASYQRRRGSEPVLDGISGTDFQQIQMSVTDRRWEKLRSILVAMKDEPVDIETIMVESSPPDLLSKLQEKVTAQEELCSLRKEISSLHDSLDKKELELHQAEVERDSALAFIRQLKVGDQTPATEKPESKKSTGDAAQRRGVLDLYKNGVEELKSDNVSKEDVLDVLSSLLEEVLGQRSYLDRLMSVVLQRAPWMLEEVDTAGPWSSGHFPAEDDDDYEYCHDSDDEVWC</sequence>
<gene>
    <name evidence="3" type="primary">LOC101849944</name>
</gene>
<organism evidence="2 3">
    <name type="scientific">Aplysia californica</name>
    <name type="common">California sea hare</name>
    <dbReference type="NCBI Taxonomy" id="6500"/>
    <lineage>
        <taxon>Eukaryota</taxon>
        <taxon>Metazoa</taxon>
        <taxon>Spiralia</taxon>
        <taxon>Lophotrochozoa</taxon>
        <taxon>Mollusca</taxon>
        <taxon>Gastropoda</taxon>
        <taxon>Heterobranchia</taxon>
        <taxon>Euthyneura</taxon>
        <taxon>Tectipleura</taxon>
        <taxon>Aplysiida</taxon>
        <taxon>Aplysioidea</taxon>
        <taxon>Aplysiidae</taxon>
        <taxon>Aplysia</taxon>
    </lineage>
</organism>